<gene>
    <name evidence="1" type="ORF">E2A64_10285</name>
</gene>
<comment type="caution">
    <text evidence="1">The sequence shown here is derived from an EMBL/GenBank/DDBJ whole genome shotgun (WGS) entry which is preliminary data.</text>
</comment>
<dbReference type="RefSeq" id="WP_133284415.1">
    <property type="nucleotide sequence ID" value="NZ_SMSI01000002.1"/>
</dbReference>
<dbReference type="AlphaFoldDB" id="A0A4R5PJG8"/>
<organism evidence="1 2">
    <name type="scientific">Pseudohoeflea suaedae</name>
    <dbReference type="NCBI Taxonomy" id="877384"/>
    <lineage>
        <taxon>Bacteria</taxon>
        <taxon>Pseudomonadati</taxon>
        <taxon>Pseudomonadota</taxon>
        <taxon>Alphaproteobacteria</taxon>
        <taxon>Hyphomicrobiales</taxon>
        <taxon>Rhizobiaceae</taxon>
        <taxon>Pseudohoeflea</taxon>
    </lineage>
</organism>
<dbReference type="Proteomes" id="UP000295131">
    <property type="component" value="Unassembled WGS sequence"/>
</dbReference>
<evidence type="ECO:0000313" key="2">
    <source>
        <dbReference type="Proteomes" id="UP000295131"/>
    </source>
</evidence>
<dbReference type="OrthoDB" id="8482294at2"/>
<accession>A0A4R5PJG8</accession>
<proteinExistence type="predicted"/>
<dbReference type="EMBL" id="SMSI01000002">
    <property type="protein sequence ID" value="TDH35715.1"/>
    <property type="molecule type" value="Genomic_DNA"/>
</dbReference>
<name>A0A4R5PJG8_9HYPH</name>
<reference evidence="1 2" key="1">
    <citation type="journal article" date="2013" name="Int. J. Syst. Evol. Microbiol.">
        <title>Hoeflea suaedae sp. nov., an endophytic bacterium isolated from the root of the halophyte Suaeda maritima.</title>
        <authorList>
            <person name="Chung E.J."/>
            <person name="Park J.A."/>
            <person name="Pramanik P."/>
            <person name="Bibi F."/>
            <person name="Jeon C.O."/>
            <person name="Chung Y.R."/>
        </authorList>
    </citation>
    <scope>NUCLEOTIDE SEQUENCE [LARGE SCALE GENOMIC DNA]</scope>
    <source>
        <strain evidence="1 2">YC6898</strain>
    </source>
</reference>
<protein>
    <submittedName>
        <fullName evidence="1">Uncharacterized protein</fullName>
    </submittedName>
</protein>
<evidence type="ECO:0000313" key="1">
    <source>
        <dbReference type="EMBL" id="TDH35715.1"/>
    </source>
</evidence>
<sequence>MSYTTKTYKDSGGDRQVVAVGGSVKWGDTTFTIDADGDIVVTGIPTADPSKAGALYSNSGVLTISAG</sequence>
<keyword evidence="2" id="KW-1185">Reference proteome</keyword>